<organism evidence="9 10">
    <name type="scientific">Rhodnius prolixus</name>
    <name type="common">Triatomid bug</name>
    <dbReference type="NCBI Taxonomy" id="13249"/>
    <lineage>
        <taxon>Eukaryota</taxon>
        <taxon>Metazoa</taxon>
        <taxon>Ecdysozoa</taxon>
        <taxon>Arthropoda</taxon>
        <taxon>Hexapoda</taxon>
        <taxon>Insecta</taxon>
        <taxon>Pterygota</taxon>
        <taxon>Neoptera</taxon>
        <taxon>Paraneoptera</taxon>
        <taxon>Hemiptera</taxon>
        <taxon>Heteroptera</taxon>
        <taxon>Panheteroptera</taxon>
        <taxon>Cimicomorpha</taxon>
        <taxon>Reduviidae</taxon>
        <taxon>Triatominae</taxon>
        <taxon>Rhodnius</taxon>
    </lineage>
</organism>
<comment type="cofactor">
    <cofactor evidence="1">
        <name>Ca(2+)</name>
        <dbReference type="ChEBI" id="CHEBI:29108"/>
    </cofactor>
</comment>
<accession>T1HI04</accession>
<evidence type="ECO:0000256" key="1">
    <source>
        <dbReference type="ARBA" id="ARBA00001913"/>
    </source>
</evidence>
<dbReference type="CDD" id="cd16029">
    <property type="entry name" value="4-S"/>
    <property type="match status" value="1"/>
</dbReference>
<dbReference type="AlphaFoldDB" id="T1HI04"/>
<dbReference type="EMBL" id="ACPB03000437">
    <property type="status" value="NOT_ANNOTATED_CDS"/>
    <property type="molecule type" value="Genomic_DNA"/>
</dbReference>
<keyword evidence="4" id="KW-0378">Hydrolase</keyword>
<comment type="similarity">
    <text evidence="2">Belongs to the sulfatase family.</text>
</comment>
<protein>
    <submittedName>
        <fullName evidence="9">Sulfatase N-terminal domain-containing protein</fullName>
    </submittedName>
</protein>
<feature type="chain" id="PRO_5037170646" evidence="7">
    <location>
        <begin position="20"/>
        <end position="570"/>
    </location>
</feature>
<dbReference type="InParanoid" id="T1HI04"/>
<dbReference type="InterPro" id="IPR047115">
    <property type="entry name" value="ARSB"/>
</dbReference>
<dbReference type="GO" id="GO:0046872">
    <property type="term" value="F:metal ion binding"/>
    <property type="evidence" value="ECO:0007669"/>
    <property type="project" value="UniProtKB-KW"/>
</dbReference>
<dbReference type="Proteomes" id="UP000015103">
    <property type="component" value="Unassembled WGS sequence"/>
</dbReference>
<dbReference type="PROSITE" id="PS00523">
    <property type="entry name" value="SULFATASE_1"/>
    <property type="match status" value="1"/>
</dbReference>
<dbReference type="Gene3D" id="3.30.1120.10">
    <property type="match status" value="1"/>
</dbReference>
<dbReference type="InterPro" id="IPR000917">
    <property type="entry name" value="Sulfatase_N"/>
</dbReference>
<keyword evidence="5" id="KW-0106">Calcium</keyword>
<dbReference type="RefSeq" id="XP_073983476.1">
    <property type="nucleotide sequence ID" value="XM_074127375.1"/>
</dbReference>
<keyword evidence="7" id="KW-0732">Signal</keyword>
<dbReference type="GeneID" id="141453787"/>
<dbReference type="Gene3D" id="3.40.720.10">
    <property type="entry name" value="Alkaline Phosphatase, subunit A"/>
    <property type="match status" value="1"/>
</dbReference>
<dbReference type="GO" id="GO:0008484">
    <property type="term" value="F:sulfuric ester hydrolase activity"/>
    <property type="evidence" value="ECO:0007669"/>
    <property type="project" value="InterPro"/>
</dbReference>
<keyword evidence="10" id="KW-1185">Reference proteome</keyword>
<reference evidence="9" key="1">
    <citation type="submission" date="2015-05" db="UniProtKB">
        <authorList>
            <consortium name="EnsemblMetazoa"/>
        </authorList>
    </citation>
    <scope>IDENTIFICATION</scope>
</reference>
<evidence type="ECO:0000259" key="8">
    <source>
        <dbReference type="Pfam" id="PF00884"/>
    </source>
</evidence>
<dbReference type="Pfam" id="PF00884">
    <property type="entry name" value="Sulfatase"/>
    <property type="match status" value="1"/>
</dbReference>
<evidence type="ECO:0000256" key="7">
    <source>
        <dbReference type="SAM" id="SignalP"/>
    </source>
</evidence>
<evidence type="ECO:0000313" key="9">
    <source>
        <dbReference type="EnsemblMetazoa" id="RPRC003677-PA"/>
    </source>
</evidence>
<dbReference type="PANTHER" id="PTHR10342:SF264">
    <property type="entry name" value="MIP05773P-RELATED"/>
    <property type="match status" value="1"/>
</dbReference>
<sequence>MKRFLIIILVFALQECVASEKPNIVVIIADDMGWNDVGFHGSEIPTPNIDALAYSGIILNRHYALPSCTPSRTAFLTGKYPSRIGMQGPPLLASNPLGINLKNKLMPQYFKDLGYITHLVGKWHVGCHTSQYLPTNRGFDTFFGYQNGFLDYYDGTHSFKNLSGLDAWRNTTKGWKEFYGKYLTTLIAEEAVDVIRRHSATGRNNGLFLVVASPAPHKGNRKLNLEPPPITHGQRMSNISDTNRRIFADVMKALDDTLGEVTVALKEQGMINNSIIVFLSDNGAPTTDYLDHVDNSGSNWPLRGEKMSVHEGGVRTAAAVWASSFNQSSKTYRGLFHITDWLPTLYSAAGGNLSDLIDIDGINQWFTSGIEENFEERKELLVDMEDVANIEAYIKGKWKLLKNYSPDMMEAFTDNYFGTNLRGSIEYNKTEIYFSKVAMSLPGSLLNDSTIERLRQDSTISQICDPQQQLESENTDCHTKYCLYNIEEDPCECYDLAADNVKIVQELVSILEHYRKQLVKQGNRYLDEKGFPGESNYWEPWIFNACSCYMISKLLLLAIVFCSFCDVLCF</sequence>
<dbReference type="STRING" id="13249.T1HI04"/>
<evidence type="ECO:0000256" key="3">
    <source>
        <dbReference type="ARBA" id="ARBA00022723"/>
    </source>
</evidence>
<evidence type="ECO:0000256" key="6">
    <source>
        <dbReference type="ARBA" id="ARBA00023180"/>
    </source>
</evidence>
<dbReference type="SUPFAM" id="SSF53649">
    <property type="entry name" value="Alkaline phosphatase-like"/>
    <property type="match status" value="1"/>
</dbReference>
<keyword evidence="6" id="KW-0325">Glycoprotein</keyword>
<feature type="domain" description="Sulfatase N-terminal" evidence="8">
    <location>
        <begin position="22"/>
        <end position="350"/>
    </location>
</feature>
<dbReference type="EnsemblMetazoa" id="RPRC003677-RA">
    <property type="protein sequence ID" value="RPRC003677-PA"/>
    <property type="gene ID" value="RPRC003677"/>
</dbReference>
<dbReference type="PROSITE" id="PS00149">
    <property type="entry name" value="SULFATASE_2"/>
    <property type="match status" value="1"/>
</dbReference>
<name>T1HI04_RHOPR</name>
<dbReference type="HOGENOM" id="CLU_006332_10_1_1"/>
<evidence type="ECO:0000256" key="2">
    <source>
        <dbReference type="ARBA" id="ARBA00008779"/>
    </source>
</evidence>
<dbReference type="InterPro" id="IPR024607">
    <property type="entry name" value="Sulfatase_CS"/>
</dbReference>
<dbReference type="InterPro" id="IPR017850">
    <property type="entry name" value="Alkaline_phosphatase_core_sf"/>
</dbReference>
<evidence type="ECO:0000256" key="4">
    <source>
        <dbReference type="ARBA" id="ARBA00022801"/>
    </source>
</evidence>
<dbReference type="eggNOG" id="KOG3867">
    <property type="taxonomic scope" value="Eukaryota"/>
</dbReference>
<evidence type="ECO:0000256" key="5">
    <source>
        <dbReference type="ARBA" id="ARBA00022837"/>
    </source>
</evidence>
<proteinExistence type="inferred from homology"/>
<feature type="signal peptide" evidence="7">
    <location>
        <begin position="1"/>
        <end position="19"/>
    </location>
</feature>
<dbReference type="PANTHER" id="PTHR10342">
    <property type="entry name" value="ARYLSULFATASE"/>
    <property type="match status" value="1"/>
</dbReference>
<keyword evidence="3" id="KW-0479">Metal-binding</keyword>
<evidence type="ECO:0000313" key="10">
    <source>
        <dbReference type="Proteomes" id="UP000015103"/>
    </source>
</evidence>
<dbReference type="VEuPathDB" id="VectorBase:RPRC003677"/>